<gene>
    <name evidence="1" type="ORF">S01H1_59748</name>
</gene>
<comment type="caution">
    <text evidence="1">The sequence shown here is derived from an EMBL/GenBank/DDBJ whole genome shotgun (WGS) entry which is preliminary data.</text>
</comment>
<dbReference type="AlphaFoldDB" id="X0WRU6"/>
<name>X0WRU6_9ZZZZ</name>
<dbReference type="EMBL" id="BARS01039096">
    <property type="protein sequence ID" value="GAG15411.1"/>
    <property type="molecule type" value="Genomic_DNA"/>
</dbReference>
<sequence>KEKMWNLVEDINQLDILKELGIFNAKTNSKGVVRDHIFSRNSGFILKVFPEILRHPCNCQILTHSANVKKKSSNNKYVDLDQISLFDLFLEIKNYEEIWFEQDITIKKIEEYKKGKRWTMKK</sequence>
<evidence type="ECO:0000313" key="1">
    <source>
        <dbReference type="EMBL" id="GAG15411.1"/>
    </source>
</evidence>
<protein>
    <submittedName>
        <fullName evidence="1">Uncharacterized protein</fullName>
    </submittedName>
</protein>
<accession>X0WRU6</accession>
<reference evidence="1" key="1">
    <citation type="journal article" date="2014" name="Front. Microbiol.">
        <title>High frequency of phylogenetically diverse reductive dehalogenase-homologous genes in deep subseafloor sedimentary metagenomes.</title>
        <authorList>
            <person name="Kawai M."/>
            <person name="Futagami T."/>
            <person name="Toyoda A."/>
            <person name="Takaki Y."/>
            <person name="Nishi S."/>
            <person name="Hori S."/>
            <person name="Arai W."/>
            <person name="Tsubouchi T."/>
            <person name="Morono Y."/>
            <person name="Uchiyama I."/>
            <person name="Ito T."/>
            <person name="Fujiyama A."/>
            <person name="Inagaki F."/>
            <person name="Takami H."/>
        </authorList>
    </citation>
    <scope>NUCLEOTIDE SEQUENCE</scope>
    <source>
        <strain evidence="1">Expedition CK06-06</strain>
    </source>
</reference>
<proteinExistence type="predicted"/>
<feature type="non-terminal residue" evidence="1">
    <location>
        <position position="1"/>
    </location>
</feature>
<organism evidence="1">
    <name type="scientific">marine sediment metagenome</name>
    <dbReference type="NCBI Taxonomy" id="412755"/>
    <lineage>
        <taxon>unclassified sequences</taxon>
        <taxon>metagenomes</taxon>
        <taxon>ecological metagenomes</taxon>
    </lineage>
</organism>